<keyword evidence="2" id="KW-1185">Reference proteome</keyword>
<proteinExistence type="predicted"/>
<evidence type="ECO:0000313" key="2">
    <source>
        <dbReference type="Proteomes" id="UP000276133"/>
    </source>
</evidence>
<dbReference type="EMBL" id="REGN01014180">
    <property type="protein sequence ID" value="RMZ92947.1"/>
    <property type="molecule type" value="Genomic_DNA"/>
</dbReference>
<reference evidence="1 2" key="1">
    <citation type="journal article" date="2018" name="Sci. Rep.">
        <title>Genomic signatures of local adaptation to the degree of environmental predictability in rotifers.</title>
        <authorList>
            <person name="Franch-Gras L."/>
            <person name="Hahn C."/>
            <person name="Garcia-Roger E.M."/>
            <person name="Carmona M.J."/>
            <person name="Serra M."/>
            <person name="Gomez A."/>
        </authorList>
    </citation>
    <scope>NUCLEOTIDE SEQUENCE [LARGE SCALE GENOMIC DNA]</scope>
    <source>
        <strain evidence="1">HYR1</strain>
    </source>
</reference>
<dbReference type="Proteomes" id="UP000276133">
    <property type="component" value="Unassembled WGS sequence"/>
</dbReference>
<gene>
    <name evidence="1" type="ORF">BpHYR1_022054</name>
</gene>
<comment type="caution">
    <text evidence="1">The sequence shown here is derived from an EMBL/GenBank/DDBJ whole genome shotgun (WGS) entry which is preliminary data.</text>
</comment>
<evidence type="ECO:0000313" key="1">
    <source>
        <dbReference type="EMBL" id="RMZ92947.1"/>
    </source>
</evidence>
<protein>
    <submittedName>
        <fullName evidence="1">Uncharacterized protein</fullName>
    </submittedName>
</protein>
<dbReference type="AlphaFoldDB" id="A0A3M7P2B9"/>
<sequence>MNEPLVGIEQAELEYQEKIDFRDCDMVQDSKFHVKLSKSAIDLKKTYHKINHSLRKTSSGFLSFRCFTKVCVYMGLYGINLVIMN</sequence>
<organism evidence="1 2">
    <name type="scientific">Brachionus plicatilis</name>
    <name type="common">Marine rotifer</name>
    <name type="synonym">Brachionus muelleri</name>
    <dbReference type="NCBI Taxonomy" id="10195"/>
    <lineage>
        <taxon>Eukaryota</taxon>
        <taxon>Metazoa</taxon>
        <taxon>Spiralia</taxon>
        <taxon>Gnathifera</taxon>
        <taxon>Rotifera</taxon>
        <taxon>Eurotatoria</taxon>
        <taxon>Monogononta</taxon>
        <taxon>Pseudotrocha</taxon>
        <taxon>Ploima</taxon>
        <taxon>Brachionidae</taxon>
        <taxon>Brachionus</taxon>
    </lineage>
</organism>
<accession>A0A3M7P2B9</accession>
<name>A0A3M7P2B9_BRAPC</name>